<gene>
    <name evidence="4" type="ORF">hbim_04493</name>
</gene>
<organism evidence="4 5">
    <name type="scientific">Mycolicibacterium mageritense</name>
    <name type="common">Mycobacterium mageritense</name>
    <dbReference type="NCBI Taxonomy" id="53462"/>
    <lineage>
        <taxon>Bacteria</taxon>
        <taxon>Bacillati</taxon>
        <taxon>Actinomycetota</taxon>
        <taxon>Actinomycetes</taxon>
        <taxon>Mycobacteriales</taxon>
        <taxon>Mycobacteriaceae</taxon>
        <taxon>Mycolicibacterium</taxon>
    </lineage>
</organism>
<keyword evidence="1" id="KW-1133">Transmembrane helix</keyword>
<proteinExistence type="predicted"/>
<keyword evidence="1" id="KW-0812">Transmembrane</keyword>
<evidence type="ECO:0000256" key="1">
    <source>
        <dbReference type="SAM" id="Phobius"/>
    </source>
</evidence>
<dbReference type="GO" id="GO:0016747">
    <property type="term" value="F:acyltransferase activity, transferring groups other than amino-acyl groups"/>
    <property type="evidence" value="ECO:0007669"/>
    <property type="project" value="InterPro"/>
</dbReference>
<dbReference type="PANTHER" id="PTHR23028">
    <property type="entry name" value="ACETYLTRANSFERASE"/>
    <property type="match status" value="1"/>
</dbReference>
<evidence type="ECO:0000259" key="3">
    <source>
        <dbReference type="Pfam" id="PF19040"/>
    </source>
</evidence>
<sequence length="695" mass="74601">MPAPWRWGGGEGFDVQLIQSDPVLTTSADARVRDDLIGLAGIATILVVVCHVWFGRVSAAIDVLLVLAGFVLGSRVIGSVGNFRALGADAAWLVRRSLPALVLTLGAGAVLTVSVQPQTRWEAFADHTLATLGFWQNWQLLWTASDYVQASETVTPLQHLWVVSLLGQIFAGFLMLTAVVTMVARGDSGSARTVLLWATGVAMAASFGYAVTVHSSNHLLAYYSSVARAWEVLAGVLAAAIVVRVDFPRWARAFVTALGLIAIVLCGTVVDGVAEDAWPWVVVPVAASVLIILCGAQRDSLPRGVDALRGVVFVAAGTIAYEVYLWHWPLLIFWLAHVNDDTVGVAEGGVVLLTAAVAAFATARLVDGPRESNHVRQLLSGSVIVVLAAALAVTSLGWQGHVALARASGAELSALSARDYPGAEALIEGRKVARLPTRPTALEAAEDMPPATIDGCVTDFPGVDVKTCVYGDPTAQRTIALAGGSHSEHWLTALHALGRQHRFKVTTYLKMGCPLTTKDVPLIAGSPDLYPQCRTWSDNALARIIADRPDYVFFTSTRPILTGPGDYVPDYYLGIWDELSANGIRMLGMRDTPWMLKQGWFFSPVDCLAAGGDADGCGLPRYEALAERNPTLDHLADYPLMTALDLSDAVCGPDMCRAVEGNVLVYHDAHHLSATYVRTLTRELGRQLRGATRWW</sequence>
<evidence type="ECO:0000313" key="5">
    <source>
        <dbReference type="Proteomes" id="UP001241092"/>
    </source>
</evidence>
<feature type="domain" description="SGNH" evidence="3">
    <location>
        <begin position="462"/>
        <end position="684"/>
    </location>
</feature>
<dbReference type="GO" id="GO:0016020">
    <property type="term" value="C:membrane"/>
    <property type="evidence" value="ECO:0007669"/>
    <property type="project" value="TreeGrafter"/>
</dbReference>
<dbReference type="EMBL" id="AP027452">
    <property type="protein sequence ID" value="BDY30549.1"/>
    <property type="molecule type" value="Genomic_DNA"/>
</dbReference>
<dbReference type="Pfam" id="PF01757">
    <property type="entry name" value="Acyl_transf_3"/>
    <property type="match status" value="1"/>
</dbReference>
<dbReference type="InterPro" id="IPR050879">
    <property type="entry name" value="Acyltransferase_3"/>
</dbReference>
<dbReference type="GO" id="GO:0009103">
    <property type="term" value="P:lipopolysaccharide biosynthetic process"/>
    <property type="evidence" value="ECO:0007669"/>
    <property type="project" value="TreeGrafter"/>
</dbReference>
<reference evidence="4" key="1">
    <citation type="submission" date="2023-03" db="EMBL/GenBank/DDBJ databases">
        <title>Draft genome sequence of a Mycolicibacterium mageritense strain H4_3_1 isolated from a hybrid biological-inorganic system reactor.</title>
        <authorList>
            <person name="Feng X."/>
            <person name="Kazama D."/>
            <person name="Sato K."/>
            <person name="Kobayashi H."/>
        </authorList>
    </citation>
    <scope>NUCLEOTIDE SEQUENCE</scope>
    <source>
        <strain evidence="4">H4_3_1</strain>
    </source>
</reference>
<dbReference type="Pfam" id="PF19040">
    <property type="entry name" value="SGNH"/>
    <property type="match status" value="1"/>
</dbReference>
<dbReference type="AlphaFoldDB" id="A0AAI8XME3"/>
<name>A0AAI8XME3_MYCME</name>
<protein>
    <recommendedName>
        <fullName evidence="6">Acyltransferase</fullName>
    </recommendedName>
</protein>
<accession>A0AAI8XME3</accession>
<keyword evidence="1" id="KW-0472">Membrane</keyword>
<feature type="transmembrane region" description="Helical" evidence="1">
    <location>
        <begin position="98"/>
        <end position="115"/>
    </location>
</feature>
<feature type="transmembrane region" description="Helical" evidence="1">
    <location>
        <begin position="60"/>
        <end position="77"/>
    </location>
</feature>
<dbReference type="Proteomes" id="UP001241092">
    <property type="component" value="Chromosome"/>
</dbReference>
<dbReference type="InterPro" id="IPR043968">
    <property type="entry name" value="SGNH"/>
</dbReference>
<feature type="transmembrane region" description="Helical" evidence="1">
    <location>
        <begin position="36"/>
        <end position="54"/>
    </location>
</feature>
<feature type="transmembrane region" description="Helical" evidence="1">
    <location>
        <begin position="378"/>
        <end position="398"/>
    </location>
</feature>
<evidence type="ECO:0000313" key="4">
    <source>
        <dbReference type="EMBL" id="BDY30549.1"/>
    </source>
</evidence>
<dbReference type="PANTHER" id="PTHR23028:SF53">
    <property type="entry name" value="ACYL_TRANSF_3 DOMAIN-CONTAINING PROTEIN"/>
    <property type="match status" value="1"/>
</dbReference>
<feature type="transmembrane region" description="Helical" evidence="1">
    <location>
        <begin position="308"/>
        <end position="328"/>
    </location>
</feature>
<feature type="transmembrane region" description="Helical" evidence="1">
    <location>
        <begin position="277"/>
        <end position="296"/>
    </location>
</feature>
<feature type="transmembrane region" description="Helical" evidence="1">
    <location>
        <begin position="160"/>
        <end position="182"/>
    </location>
</feature>
<evidence type="ECO:0000259" key="2">
    <source>
        <dbReference type="Pfam" id="PF01757"/>
    </source>
</evidence>
<feature type="domain" description="Acyltransferase 3" evidence="2">
    <location>
        <begin position="38"/>
        <end position="355"/>
    </location>
</feature>
<evidence type="ECO:0008006" key="6">
    <source>
        <dbReference type="Google" id="ProtNLM"/>
    </source>
</evidence>
<feature type="transmembrane region" description="Helical" evidence="1">
    <location>
        <begin position="348"/>
        <end position="366"/>
    </location>
</feature>
<feature type="transmembrane region" description="Helical" evidence="1">
    <location>
        <begin position="220"/>
        <end position="243"/>
    </location>
</feature>
<dbReference type="InterPro" id="IPR002656">
    <property type="entry name" value="Acyl_transf_3_dom"/>
</dbReference>
<feature type="transmembrane region" description="Helical" evidence="1">
    <location>
        <begin position="250"/>
        <end position="271"/>
    </location>
</feature>
<feature type="transmembrane region" description="Helical" evidence="1">
    <location>
        <begin position="194"/>
        <end position="214"/>
    </location>
</feature>